<evidence type="ECO:0000259" key="14">
    <source>
        <dbReference type="Pfam" id="PF20656"/>
    </source>
</evidence>
<dbReference type="PANTHER" id="PTHR42739">
    <property type="entry name" value="MALATE SYNTHASE G"/>
    <property type="match status" value="1"/>
</dbReference>
<comment type="subcellular location">
    <subcellularLocation>
        <location evidence="10 12">Cytoplasm</location>
    </subcellularLocation>
</comment>
<evidence type="ECO:0000256" key="2">
    <source>
        <dbReference type="ARBA" id="ARBA00022435"/>
    </source>
</evidence>
<dbReference type="GO" id="GO:0004474">
    <property type="term" value="F:malate synthase activity"/>
    <property type="evidence" value="ECO:0007669"/>
    <property type="project" value="UniProtKB-EC"/>
</dbReference>
<dbReference type="InterPro" id="IPR048355">
    <property type="entry name" value="MS_C"/>
</dbReference>
<feature type="binding site" evidence="10">
    <location>
        <position position="439"/>
    </location>
    <ligand>
        <name>Mg(2+)</name>
        <dbReference type="ChEBI" id="CHEBI:18420"/>
    </ligand>
</feature>
<dbReference type="Gene3D" id="1.20.1220.12">
    <property type="entry name" value="Malate synthase, domain III"/>
    <property type="match status" value="1"/>
</dbReference>
<evidence type="ECO:0000259" key="13">
    <source>
        <dbReference type="Pfam" id="PF01274"/>
    </source>
</evidence>
<dbReference type="InterPro" id="IPR001465">
    <property type="entry name" value="Malate_synthase_TIM"/>
</dbReference>
<feature type="modified residue" description="Cysteine sulfenic acid (-SOH)" evidence="10">
    <location>
        <position position="624"/>
    </location>
</feature>
<sequence length="730" mass="79683">MQIYKDMIMGERIEMNGLKVAPELHDFVVNEAIPGTGVDAAQFWSGFAQIVDDLAPKNRALLAKRDAFQLQLDDFYKGRRDNGYSPEEYEAFLREIGYLLPEGDKFAVSTSNVDPEIAVTAGPQLVVPVMNARYALNAANARWGSLYDALYGTDAISDEGGAEKGKAFNPVRGAKVIAWAKSFLDESVPLQGAQWADISALTVKDGKLALKSGNEAVSLANESQFAGYRGDPASPTAILLIKNGLHVEIVINADHPIGTTDKAHIADVLLESALTTIQDCEDSVAAVDAQDKVIVYRNWLGLMNGDLEDSFEKGGKTVTRKLNPDREYTGKDGKPLTVPGRSLMLVRNVGHLMTNPAILDKDGNEVPEGIMDAAITALAALHDIGPNGRHMNSRAGSMYVVKPKMHGPEEVAFAAELFGRVEALLGMQPNTMKMGIMDEERRTTVNLKESIRAAKERVVFINTGFLDRTGDEIHTSMEAGPMIRKGDMKQASWIGAYENWNVDIGLECGLSGHAQIGKGMWAMPDLMAAMLEQKIGHPKAGANTAWVPSPTAATLHATHYHKVNVAEVQAALKSRGRAKLSDILSVPVVLRPNWTPEDIQRELDNNAQGILGYVVRWVDQGVGCSKVPDINNVGLMEDRATLRISAQHIANWLHHGITNEAQVLETMKRMAAVVDKQNANDPLYQPMAGNFDKSVAFQAACDLVLKGREQPNGYTEPVLHRRRLELKASQ</sequence>
<evidence type="ECO:0000256" key="4">
    <source>
        <dbReference type="ARBA" id="ARBA00022532"/>
    </source>
</evidence>
<evidence type="ECO:0000256" key="5">
    <source>
        <dbReference type="ARBA" id="ARBA00022679"/>
    </source>
</evidence>
<keyword evidence="18" id="KW-1185">Reference proteome</keyword>
<evidence type="ECO:0000256" key="7">
    <source>
        <dbReference type="ARBA" id="ARBA00022842"/>
    </source>
</evidence>
<feature type="binding site" evidence="10">
    <location>
        <position position="439"/>
    </location>
    <ligand>
        <name>glyoxylate</name>
        <dbReference type="ChEBI" id="CHEBI:36655"/>
    </ligand>
</feature>
<keyword evidence="6 10" id="KW-0479">Metal-binding</keyword>
<feature type="binding site" evidence="10">
    <location>
        <position position="320"/>
    </location>
    <ligand>
        <name>acetyl-CoA</name>
        <dbReference type="ChEBI" id="CHEBI:57288"/>
    </ligand>
</feature>
<dbReference type="InterPro" id="IPR046363">
    <property type="entry name" value="MS_N_TIM-barrel_dom"/>
</dbReference>
<feature type="binding site" evidence="10">
    <location>
        <position position="126"/>
    </location>
    <ligand>
        <name>acetyl-CoA</name>
        <dbReference type="ChEBI" id="CHEBI:57288"/>
    </ligand>
</feature>
<protein>
    <recommendedName>
        <fullName evidence="10 11">Malate synthase G</fullName>
        <ecNumber evidence="10 11">2.3.3.9</ecNumber>
    </recommendedName>
</protein>
<comment type="caution">
    <text evidence="10">Lacks conserved residue(s) required for the propagation of feature annotation.</text>
</comment>
<feature type="binding site" evidence="10">
    <location>
        <begin position="464"/>
        <end position="467"/>
    </location>
    <ligand>
        <name>glyoxylate</name>
        <dbReference type="ChEBI" id="CHEBI:36655"/>
    </ligand>
</feature>
<evidence type="ECO:0000313" key="17">
    <source>
        <dbReference type="EMBL" id="MDQ0997925.1"/>
    </source>
</evidence>
<comment type="pathway">
    <text evidence="10 12">Carbohydrate metabolism; glyoxylate cycle; (S)-malate from isocitrate: step 2/2.</text>
</comment>
<keyword evidence="5 10" id="KW-0808">Transferase</keyword>
<feature type="binding site" evidence="10">
    <location>
        <position position="283"/>
    </location>
    <ligand>
        <name>acetyl-CoA</name>
        <dbReference type="ChEBI" id="CHEBI:57288"/>
    </ligand>
</feature>
<proteinExistence type="inferred from homology"/>
<gene>
    <name evidence="10" type="primary">glcB</name>
    <name evidence="17" type="ORF">QFZ34_003107</name>
</gene>
<dbReference type="InterPro" id="IPR044856">
    <property type="entry name" value="Malate_synth_C_sf"/>
</dbReference>
<evidence type="ECO:0000256" key="12">
    <source>
        <dbReference type="RuleBase" id="RU003572"/>
    </source>
</evidence>
<keyword evidence="2 10" id="KW-0329">Glyoxylate bypass</keyword>
<evidence type="ECO:0000256" key="6">
    <source>
        <dbReference type="ARBA" id="ARBA00022723"/>
    </source>
</evidence>
<feature type="active site" description="Proton acceptor" evidence="10">
    <location>
        <position position="347"/>
    </location>
</feature>
<feature type="domain" description="Malate synthase N-terminal" evidence="14">
    <location>
        <begin position="25"/>
        <end position="74"/>
    </location>
</feature>
<dbReference type="Gene3D" id="3.20.20.360">
    <property type="entry name" value="Malate synthase, domain 3"/>
    <property type="match status" value="2"/>
</dbReference>
<feature type="domain" description="Malate synthase C-terminal" evidence="16">
    <location>
        <begin position="599"/>
        <end position="695"/>
    </location>
</feature>
<dbReference type="NCBIfam" id="TIGR01345">
    <property type="entry name" value="malate_syn_G"/>
    <property type="match status" value="1"/>
</dbReference>
<evidence type="ECO:0000256" key="8">
    <source>
        <dbReference type="ARBA" id="ARBA00023097"/>
    </source>
</evidence>
<dbReference type="InterPro" id="IPR011076">
    <property type="entry name" value="Malate_synth_sf"/>
</dbReference>
<comment type="similarity">
    <text evidence="10 12">Belongs to the malate synthase family. GlcB subfamily.</text>
</comment>
<keyword evidence="4 10" id="KW-0816">Tricarboxylic acid cycle</keyword>
<dbReference type="Proteomes" id="UP001237780">
    <property type="component" value="Unassembled WGS sequence"/>
</dbReference>
<dbReference type="Pfam" id="PF20659">
    <property type="entry name" value="MS_C"/>
    <property type="match status" value="1"/>
</dbReference>
<evidence type="ECO:0000256" key="9">
    <source>
        <dbReference type="ARBA" id="ARBA00047918"/>
    </source>
</evidence>
<dbReference type="Pfam" id="PF01274">
    <property type="entry name" value="MS_TIM-barrel"/>
    <property type="match status" value="1"/>
</dbReference>
<evidence type="ECO:0000256" key="3">
    <source>
        <dbReference type="ARBA" id="ARBA00022490"/>
    </source>
</evidence>
<keyword evidence="17" id="KW-0012">Acyltransferase</keyword>
<evidence type="ECO:0000256" key="1">
    <source>
        <dbReference type="ARBA" id="ARBA00001946"/>
    </source>
</evidence>
<comment type="cofactor">
    <cofactor evidence="1 10">
        <name>Mg(2+)</name>
        <dbReference type="ChEBI" id="CHEBI:18420"/>
    </cofactor>
</comment>
<dbReference type="Pfam" id="PF20658">
    <property type="entry name" value="MSG_insertion"/>
    <property type="match status" value="1"/>
</dbReference>
<comment type="catalytic activity">
    <reaction evidence="9 10 12">
        <text>glyoxylate + acetyl-CoA + H2O = (S)-malate + CoA + H(+)</text>
        <dbReference type="Rhea" id="RHEA:18181"/>
        <dbReference type="ChEBI" id="CHEBI:15377"/>
        <dbReference type="ChEBI" id="CHEBI:15378"/>
        <dbReference type="ChEBI" id="CHEBI:15589"/>
        <dbReference type="ChEBI" id="CHEBI:36655"/>
        <dbReference type="ChEBI" id="CHEBI:57287"/>
        <dbReference type="ChEBI" id="CHEBI:57288"/>
        <dbReference type="EC" id="2.3.3.9"/>
    </reaction>
</comment>
<feature type="domain" description="Malate synthase G alpha-beta insertion" evidence="15">
    <location>
        <begin position="168"/>
        <end position="240"/>
    </location>
</feature>
<dbReference type="SUPFAM" id="SSF51645">
    <property type="entry name" value="Malate synthase G"/>
    <property type="match status" value="1"/>
</dbReference>
<accession>A0ABU0SAX9</accession>
<feature type="active site" description="Proton donor" evidence="10">
    <location>
        <position position="638"/>
    </location>
</feature>
<comment type="function">
    <text evidence="10">Involved in the glycolate utilization. Catalyzes the condensation and subsequent hydrolysis of acetyl-coenzyme A (acetyl-CoA) and glyoxylate to form malate and CoA.</text>
</comment>
<dbReference type="Pfam" id="PF20656">
    <property type="entry name" value="MS_N"/>
    <property type="match status" value="1"/>
</dbReference>
<feature type="domain" description="Malate synthase TIM barrel" evidence="13">
    <location>
        <begin position="344"/>
        <end position="579"/>
    </location>
</feature>
<feature type="binding site" evidence="10">
    <location>
        <position position="467"/>
    </location>
    <ligand>
        <name>Mg(2+)</name>
        <dbReference type="ChEBI" id="CHEBI:18420"/>
    </ligand>
</feature>
<evidence type="ECO:0000256" key="11">
    <source>
        <dbReference type="NCBIfam" id="TIGR01345"/>
    </source>
</evidence>
<dbReference type="NCBIfam" id="NF002825">
    <property type="entry name" value="PRK02999.1"/>
    <property type="match status" value="1"/>
</dbReference>
<organism evidence="17 18">
    <name type="scientific">Phyllobacterium ifriqiyense</name>
    <dbReference type="NCBI Taxonomy" id="314238"/>
    <lineage>
        <taxon>Bacteria</taxon>
        <taxon>Pseudomonadati</taxon>
        <taxon>Pseudomonadota</taxon>
        <taxon>Alphaproteobacteria</taxon>
        <taxon>Hyphomicrobiales</taxon>
        <taxon>Phyllobacteriaceae</taxon>
        <taxon>Phyllobacterium</taxon>
    </lineage>
</organism>
<dbReference type="InterPro" id="IPR048356">
    <property type="entry name" value="MS_N"/>
</dbReference>
<feature type="binding site" evidence="10">
    <location>
        <position position="548"/>
    </location>
    <ligand>
        <name>acetyl-CoA</name>
        <dbReference type="ChEBI" id="CHEBI:57288"/>
    </ligand>
</feature>
<feature type="binding site" evidence="10">
    <location>
        <position position="347"/>
    </location>
    <ligand>
        <name>glyoxylate</name>
        <dbReference type="ChEBI" id="CHEBI:36655"/>
    </ligand>
</feature>
<dbReference type="HAMAP" id="MF_00641">
    <property type="entry name" value="Malate_synth_G"/>
    <property type="match status" value="1"/>
</dbReference>
<evidence type="ECO:0000259" key="16">
    <source>
        <dbReference type="Pfam" id="PF20659"/>
    </source>
</evidence>
<keyword evidence="7 10" id="KW-0460">Magnesium</keyword>
<evidence type="ECO:0000259" key="15">
    <source>
        <dbReference type="Pfam" id="PF20658"/>
    </source>
</evidence>
<dbReference type="EMBL" id="JAUSZT010000003">
    <property type="protein sequence ID" value="MDQ0997925.1"/>
    <property type="molecule type" value="Genomic_DNA"/>
</dbReference>
<keyword evidence="3 10" id="KW-0963">Cytoplasm</keyword>
<dbReference type="CDD" id="cd00728">
    <property type="entry name" value="malate_synt_G"/>
    <property type="match status" value="1"/>
</dbReference>
<comment type="caution">
    <text evidence="17">The sequence shown here is derived from an EMBL/GenBank/DDBJ whole genome shotgun (WGS) entry which is preliminary data.</text>
</comment>
<reference evidence="17 18" key="1">
    <citation type="submission" date="2023-07" db="EMBL/GenBank/DDBJ databases">
        <title>Comparative genomics of wheat-associated soil bacteria to identify genetic determinants of phenazine resistance.</title>
        <authorList>
            <person name="Mouncey N."/>
        </authorList>
    </citation>
    <scope>NUCLEOTIDE SEQUENCE [LARGE SCALE GENOMIC DNA]</scope>
    <source>
        <strain evidence="17 18">W4I11</strain>
    </source>
</reference>
<evidence type="ECO:0000256" key="10">
    <source>
        <dbReference type="HAMAP-Rule" id="MF_00641"/>
    </source>
</evidence>
<evidence type="ECO:0000313" key="18">
    <source>
        <dbReference type="Proteomes" id="UP001237780"/>
    </source>
</evidence>
<feature type="binding site" evidence="10">
    <location>
        <begin position="133"/>
        <end position="134"/>
    </location>
    <ligand>
        <name>acetyl-CoA</name>
        <dbReference type="ChEBI" id="CHEBI:57288"/>
    </ligand>
</feature>
<dbReference type="InterPro" id="IPR048357">
    <property type="entry name" value="MSG_insertion"/>
</dbReference>
<name>A0ABU0SAX9_9HYPH</name>
<dbReference type="InterPro" id="IPR006253">
    <property type="entry name" value="Malate_synthG"/>
</dbReference>
<comment type="subunit">
    <text evidence="10">Monomer.</text>
</comment>
<dbReference type="EC" id="2.3.3.9" evidence="10 11"/>
<keyword evidence="8 10" id="KW-0558">Oxidation</keyword>
<dbReference type="PANTHER" id="PTHR42739:SF1">
    <property type="entry name" value="MALATE SYNTHASE G"/>
    <property type="match status" value="1"/>
</dbReference>